<organism evidence="1 2">
    <name type="scientific">Elizabethkingia occulta</name>
    <dbReference type="NCBI Taxonomy" id="1867263"/>
    <lineage>
        <taxon>Bacteria</taxon>
        <taxon>Pseudomonadati</taxon>
        <taxon>Bacteroidota</taxon>
        <taxon>Flavobacteriia</taxon>
        <taxon>Flavobacteriales</taxon>
        <taxon>Weeksellaceae</taxon>
        <taxon>Elizabethkingia</taxon>
    </lineage>
</organism>
<dbReference type="Proteomes" id="UP000190813">
    <property type="component" value="Unassembled WGS sequence"/>
</dbReference>
<name>A0A1T3MTI6_9FLAO</name>
<comment type="caution">
    <text evidence="1">The sequence shown here is derived from an EMBL/GenBank/DDBJ whole genome shotgun (WGS) entry which is preliminary data.</text>
</comment>
<proteinExistence type="predicted"/>
<dbReference type="AlphaFoldDB" id="A0A1T3MTI6"/>
<sequence length="155" mass="18658">MKEIERIHQSIKGELPDTTKMIITIKDVSNVEEVLNNAKQIMLCISKYAYRNDWPSDEEWKSILPKWFVESMTLKSEKDRDNDENLWHYESWIESMYHRAWEWYSSKIEGNTITIVLKMLNLPYIFEQFLYIFYSQGVLMSNITDKDDIYGETQH</sequence>
<gene>
    <name evidence="1" type="ORF">BAZ10_14910</name>
</gene>
<protein>
    <submittedName>
        <fullName evidence="1">Uncharacterized protein</fullName>
    </submittedName>
</protein>
<evidence type="ECO:0000313" key="2">
    <source>
        <dbReference type="Proteomes" id="UP000190813"/>
    </source>
</evidence>
<reference evidence="1 2" key="1">
    <citation type="submission" date="2016-06" db="EMBL/GenBank/DDBJ databases">
        <title>Revisiting the taxonomy of the Elizabethkingia Genus based on Whole-Genome Sequencing, Optical Mapping, and MALDI-TOF.</title>
        <authorList>
            <person name="Nicholson A.C."/>
        </authorList>
    </citation>
    <scope>NUCLEOTIDE SEQUENCE [LARGE SCALE GENOMIC DNA]</scope>
    <source>
        <strain evidence="1 2">G4070</strain>
    </source>
</reference>
<dbReference type="RefSeq" id="WP_078771016.1">
    <property type="nucleotide sequence ID" value="NZ_CBCSBR010000019.1"/>
</dbReference>
<evidence type="ECO:0000313" key="1">
    <source>
        <dbReference type="EMBL" id="OPC67884.1"/>
    </source>
</evidence>
<accession>A0A1T3MTI6</accession>
<dbReference type="EMBL" id="MAHX01000006">
    <property type="protein sequence ID" value="OPC67884.1"/>
    <property type="molecule type" value="Genomic_DNA"/>
</dbReference>
<keyword evidence="2" id="KW-1185">Reference proteome</keyword>